<dbReference type="InterPro" id="IPR018618">
    <property type="entry name" value="GID4/10-like"/>
</dbReference>
<dbReference type="PROSITE" id="PS50030">
    <property type="entry name" value="UBA"/>
    <property type="match status" value="1"/>
</dbReference>
<dbReference type="GO" id="GO:0043161">
    <property type="term" value="P:proteasome-mediated ubiquitin-dependent protein catabolic process"/>
    <property type="evidence" value="ECO:0007669"/>
    <property type="project" value="TreeGrafter"/>
</dbReference>
<dbReference type="Pfam" id="PF09783">
    <property type="entry name" value="Vac_ImportDeg"/>
    <property type="match status" value="1"/>
</dbReference>
<comment type="similarity">
    <text evidence="1">Belongs to the GID4/VID24 family.</text>
</comment>
<dbReference type="SUPFAM" id="SSF46934">
    <property type="entry name" value="UBA-like"/>
    <property type="match status" value="1"/>
</dbReference>
<feature type="region of interest" description="Disordered" evidence="2">
    <location>
        <begin position="811"/>
        <end position="843"/>
    </location>
</feature>
<dbReference type="GO" id="GO:0034657">
    <property type="term" value="C:GID complex"/>
    <property type="evidence" value="ECO:0007669"/>
    <property type="project" value="TreeGrafter"/>
</dbReference>
<dbReference type="PANTHER" id="PTHR14534:SF3">
    <property type="entry name" value="GID COMPLEX SUBUNIT 4 HOMOLOG"/>
    <property type="match status" value="1"/>
</dbReference>
<reference evidence="4" key="1">
    <citation type="submission" date="2021-06" db="EMBL/GenBank/DDBJ databases">
        <title>Genome Sequence of Mortierella hyaline Strain SCG-10, a Cold-Adapted, Nitrate-Reducing Fungus Isolated from Soil in Minnesota, USA.</title>
        <authorList>
            <person name="Aldossari N."/>
        </authorList>
    </citation>
    <scope>NUCLEOTIDE SEQUENCE</scope>
    <source>
        <strain evidence="4">SCG-10</strain>
    </source>
</reference>
<evidence type="ECO:0000259" key="3">
    <source>
        <dbReference type="PROSITE" id="PS50030"/>
    </source>
</evidence>
<feature type="compositionally biased region" description="Basic and acidic residues" evidence="2">
    <location>
        <begin position="393"/>
        <end position="402"/>
    </location>
</feature>
<evidence type="ECO:0000313" key="4">
    <source>
        <dbReference type="EMBL" id="KAG9062915.1"/>
    </source>
</evidence>
<gene>
    <name evidence="4" type="ORF">KI688_004512</name>
</gene>
<feature type="compositionally biased region" description="Polar residues" evidence="2">
    <location>
        <begin position="491"/>
        <end position="502"/>
    </location>
</feature>
<dbReference type="OrthoDB" id="524326at2759"/>
<feature type="compositionally biased region" description="Acidic residues" evidence="2">
    <location>
        <begin position="440"/>
        <end position="452"/>
    </location>
</feature>
<sequence>MELNAHSPTCALHSSSMAIRKQQAKQRQFELLQRHQQKQQRRKLDPYEAVRVHPSKTFHLYTGSRFQGKQRSGSHSYDVVVDIKHVDLNDSFLCGYLHIKGLTEEYPELTTYFEAEIIGPKHSFFTRKWDADELVDEEHWTLFRPFECLSSSVFCGRDKHVDKGEGRASKCTYRHHYDSQTYDHRSEDVVFMRWKEHFLVPDHQVQGITGASFAGFYYICYSKVTGHIIGFYYHHSSENHVLVPTPSRQMAHHHASPYHDVENVRMIASPLFKVPSPISPPYDMHPLPEDVIQRRYHDFSLEHRIVQEYQRIMAEEAAAIEARESAYKLYAEERQARLKQERITMARKIAPGFLDNDDRRILTPTMATAQVKEQTTSSAQAITSKFAGNRFDYSEFETRDSADEGPSNRGKDDGSTDNGQPSPQGESQREEIVSPTQDGAESESNDGSEEEVIVQAVPLSELTGMLRDSCLEEESSSSAPRTWHERDPVSEKSTMPSFNTTRLDYREFEQGLGPPDPWDTPVDDLTALKDVISQQMGHNNSTMQQDSSISSSRNQQSQHMQSQQSQHSLSQSAYPYQHQHQQYHQPTDHSVLGQYPYSGANPPPRAAYNSSPGPVASFVPPTKLTGIAQQQAALQHHQQQHRHSTGGIGAHPTTGLTPSQQHVRFGNASPSPPPLPPPPRAMTTSPSVHSSTTAVMSGGPTAGANRPRLPARPIRPNDPGSTDSPTSAGLDHVAVMDRSMTPPRPPLPPPPHPPTQGTSVSSAIGSGGIGGSTGGGVGGAAPPALKPRPPKDHEMLHGILGSNKKTMATGMHGGFNEAEGRTGQDLDDSQQQQQVAPAPPQAESLISQLASMGFTREQSRSALEKYDYDLEKATNHLLDWDE</sequence>
<accession>A0A9P7XKF5</accession>
<feature type="compositionally biased region" description="Low complexity" evidence="2">
    <location>
        <begin position="628"/>
        <end position="637"/>
    </location>
</feature>
<dbReference type="SMART" id="SM00165">
    <property type="entry name" value="UBA"/>
    <property type="match status" value="1"/>
</dbReference>
<dbReference type="InterPro" id="IPR015940">
    <property type="entry name" value="UBA"/>
</dbReference>
<organism evidence="4 5">
    <name type="scientific">Linnemannia hyalina</name>
    <dbReference type="NCBI Taxonomy" id="64524"/>
    <lineage>
        <taxon>Eukaryota</taxon>
        <taxon>Fungi</taxon>
        <taxon>Fungi incertae sedis</taxon>
        <taxon>Mucoromycota</taxon>
        <taxon>Mortierellomycotina</taxon>
        <taxon>Mortierellomycetes</taxon>
        <taxon>Mortierellales</taxon>
        <taxon>Mortierellaceae</taxon>
        <taxon>Linnemannia</taxon>
    </lineage>
</organism>
<feature type="region of interest" description="Disordered" evidence="2">
    <location>
        <begin position="469"/>
        <end position="615"/>
    </location>
</feature>
<dbReference type="Gene3D" id="1.10.8.10">
    <property type="entry name" value="DNA helicase RuvA subunit, C-terminal domain"/>
    <property type="match status" value="1"/>
</dbReference>
<feature type="domain" description="UBA" evidence="3">
    <location>
        <begin position="840"/>
        <end position="880"/>
    </location>
</feature>
<feature type="region of interest" description="Disordered" evidence="2">
    <location>
        <begin position="628"/>
        <end position="794"/>
    </location>
</feature>
<feature type="compositionally biased region" description="Gly residues" evidence="2">
    <location>
        <begin position="765"/>
        <end position="779"/>
    </location>
</feature>
<dbReference type="EMBL" id="JAHRHY010000017">
    <property type="protein sequence ID" value="KAG9062915.1"/>
    <property type="molecule type" value="Genomic_DNA"/>
</dbReference>
<dbReference type="GO" id="GO:0005773">
    <property type="term" value="C:vacuole"/>
    <property type="evidence" value="ECO:0007669"/>
    <property type="project" value="GOC"/>
</dbReference>
<dbReference type="InterPro" id="IPR009060">
    <property type="entry name" value="UBA-like_sf"/>
</dbReference>
<feature type="compositionally biased region" description="Polar residues" evidence="2">
    <location>
        <begin position="682"/>
        <end position="695"/>
    </location>
</feature>
<evidence type="ECO:0000313" key="5">
    <source>
        <dbReference type="Proteomes" id="UP000707451"/>
    </source>
</evidence>
<feature type="compositionally biased region" description="Polar residues" evidence="2">
    <location>
        <begin position="416"/>
        <end position="426"/>
    </location>
</feature>
<comment type="caution">
    <text evidence="4">The sequence shown here is derived from an EMBL/GenBank/DDBJ whole genome shotgun (WGS) entry which is preliminary data.</text>
</comment>
<keyword evidence="5" id="KW-1185">Reference proteome</keyword>
<feature type="compositionally biased region" description="Pro residues" evidence="2">
    <location>
        <begin position="742"/>
        <end position="754"/>
    </location>
</feature>
<feature type="compositionally biased region" description="Pro residues" evidence="2">
    <location>
        <begin position="670"/>
        <end position="680"/>
    </location>
</feature>
<dbReference type="Proteomes" id="UP000707451">
    <property type="component" value="Unassembled WGS sequence"/>
</dbReference>
<dbReference type="GO" id="GO:0006623">
    <property type="term" value="P:protein targeting to vacuole"/>
    <property type="evidence" value="ECO:0007669"/>
    <property type="project" value="TreeGrafter"/>
</dbReference>
<dbReference type="GO" id="GO:0045721">
    <property type="term" value="P:negative regulation of gluconeogenesis"/>
    <property type="evidence" value="ECO:0007669"/>
    <property type="project" value="TreeGrafter"/>
</dbReference>
<feature type="region of interest" description="Disordered" evidence="2">
    <location>
        <begin position="393"/>
        <end position="452"/>
    </location>
</feature>
<protein>
    <recommendedName>
        <fullName evidence="3">UBA domain-containing protein</fullName>
    </recommendedName>
</protein>
<dbReference type="AlphaFoldDB" id="A0A9P7XKF5"/>
<dbReference type="PANTHER" id="PTHR14534">
    <property type="entry name" value="VACUOLAR IMPORT AND DEGRADATION PROTEIN 24"/>
    <property type="match status" value="1"/>
</dbReference>
<dbReference type="Pfam" id="PF00627">
    <property type="entry name" value="UBA"/>
    <property type="match status" value="1"/>
</dbReference>
<dbReference type="GO" id="GO:0007039">
    <property type="term" value="P:protein catabolic process in the vacuole"/>
    <property type="evidence" value="ECO:0007669"/>
    <property type="project" value="TreeGrafter"/>
</dbReference>
<name>A0A9P7XKF5_9FUNG</name>
<evidence type="ECO:0000256" key="2">
    <source>
        <dbReference type="SAM" id="MobiDB-lite"/>
    </source>
</evidence>
<proteinExistence type="inferred from homology"/>
<evidence type="ECO:0000256" key="1">
    <source>
        <dbReference type="ARBA" id="ARBA00061469"/>
    </source>
</evidence>
<feature type="compositionally biased region" description="Low complexity" evidence="2">
    <location>
        <begin position="541"/>
        <end position="585"/>
    </location>
</feature>